<comment type="caution">
    <text evidence="8">The sequence shown here is derived from an EMBL/GenBank/DDBJ whole genome shotgun (WGS) entry which is preliminary data.</text>
</comment>
<dbReference type="AlphaFoldDB" id="A0A644TVD6"/>
<keyword evidence="3" id="KW-0963">Cytoplasm</keyword>
<dbReference type="PANTHER" id="PTHR10889">
    <property type="entry name" value="DEOXYRIBOSE-PHOSPHATE ALDOLASE"/>
    <property type="match status" value="1"/>
</dbReference>
<evidence type="ECO:0000256" key="5">
    <source>
        <dbReference type="ARBA" id="ARBA00023270"/>
    </source>
</evidence>
<name>A0A644TVD6_9ZZZZ</name>
<dbReference type="Gene3D" id="3.20.20.70">
    <property type="entry name" value="Aldolase class I"/>
    <property type="match status" value="1"/>
</dbReference>
<comment type="similarity">
    <text evidence="1">Belongs to the DeoC/FbaB aldolase family. DeoC type 1 subfamily.</text>
</comment>
<dbReference type="EMBL" id="VSSQ01000055">
    <property type="protein sequence ID" value="MPL70934.1"/>
    <property type="molecule type" value="Genomic_DNA"/>
</dbReference>
<dbReference type="InterPro" id="IPR013785">
    <property type="entry name" value="Aldolase_TIM"/>
</dbReference>
<dbReference type="InterPro" id="IPR011343">
    <property type="entry name" value="DeoC"/>
</dbReference>
<organism evidence="8">
    <name type="scientific">bioreactor metagenome</name>
    <dbReference type="NCBI Taxonomy" id="1076179"/>
    <lineage>
        <taxon>unclassified sequences</taxon>
        <taxon>metagenomes</taxon>
        <taxon>ecological metagenomes</taxon>
    </lineage>
</organism>
<reference evidence="8" key="1">
    <citation type="submission" date="2019-08" db="EMBL/GenBank/DDBJ databases">
        <authorList>
            <person name="Kucharzyk K."/>
            <person name="Murdoch R.W."/>
            <person name="Higgins S."/>
            <person name="Loffler F."/>
        </authorList>
    </citation>
    <scope>NUCLEOTIDE SEQUENCE</scope>
</reference>
<evidence type="ECO:0000256" key="7">
    <source>
        <dbReference type="ARBA" id="ARBA00048791"/>
    </source>
</evidence>
<comment type="catalytic activity">
    <reaction evidence="7">
        <text>2-deoxy-D-ribose 5-phosphate = D-glyceraldehyde 3-phosphate + acetaldehyde</text>
        <dbReference type="Rhea" id="RHEA:12821"/>
        <dbReference type="ChEBI" id="CHEBI:15343"/>
        <dbReference type="ChEBI" id="CHEBI:59776"/>
        <dbReference type="ChEBI" id="CHEBI:62877"/>
        <dbReference type="EC" id="4.1.2.4"/>
    </reaction>
</comment>
<protein>
    <recommendedName>
        <fullName evidence="2">deoxyribose-phosphate aldolase</fullName>
        <ecNumber evidence="2">4.1.2.4</ecNumber>
    </recommendedName>
    <alternativeName>
        <fullName evidence="6">2-deoxy-D-ribose 5-phosphate aldolase</fullName>
    </alternativeName>
</protein>
<keyword evidence="4 8" id="KW-0456">Lyase</keyword>
<dbReference type="GO" id="GO:0004139">
    <property type="term" value="F:deoxyribose-phosphate aldolase activity"/>
    <property type="evidence" value="ECO:0007669"/>
    <property type="project" value="UniProtKB-EC"/>
</dbReference>
<dbReference type="GO" id="GO:0009264">
    <property type="term" value="P:deoxyribonucleotide catabolic process"/>
    <property type="evidence" value="ECO:0007669"/>
    <property type="project" value="InterPro"/>
</dbReference>
<dbReference type="Pfam" id="PF01791">
    <property type="entry name" value="DeoC"/>
    <property type="match status" value="1"/>
</dbReference>
<sequence>MDKKWTKVKLAAVIDHSVLRAAADEATLKKACQEAREFGFASICVNPCWVPLCAAELAGSGTIVCAVVGFPMGTSATFIKAEEARLAVSEGAGEIDVVINIGKAKSEDWNYIAQDIAAVVKAAKPAKVKAIIETCVLDRQEKILACRAAAAAGADYVQTSTGFGTGGALVEDIVLMRQTLGGVAQVKAAGGIRTRAECIAMLEAGAERIGTSSSLDIMTEH</sequence>
<evidence type="ECO:0000256" key="3">
    <source>
        <dbReference type="ARBA" id="ARBA00022490"/>
    </source>
</evidence>
<dbReference type="FunFam" id="3.20.20.70:FF:000044">
    <property type="entry name" value="Deoxyribose-phosphate aldolase"/>
    <property type="match status" value="1"/>
</dbReference>
<dbReference type="CDD" id="cd00959">
    <property type="entry name" value="DeoC"/>
    <property type="match status" value="1"/>
</dbReference>
<gene>
    <name evidence="8" type="primary">deoC_4</name>
    <name evidence="8" type="ORF">SDC9_16696</name>
</gene>
<keyword evidence="5" id="KW-0704">Schiff base</keyword>
<dbReference type="InterPro" id="IPR002915">
    <property type="entry name" value="DeoC/FbaB/LacD_aldolase"/>
</dbReference>
<dbReference type="SUPFAM" id="SSF51569">
    <property type="entry name" value="Aldolase"/>
    <property type="match status" value="1"/>
</dbReference>
<dbReference type="PIRSF" id="PIRSF001357">
    <property type="entry name" value="DeoC"/>
    <property type="match status" value="1"/>
</dbReference>
<dbReference type="GO" id="GO:0005737">
    <property type="term" value="C:cytoplasm"/>
    <property type="evidence" value="ECO:0007669"/>
    <property type="project" value="InterPro"/>
</dbReference>
<evidence type="ECO:0000256" key="6">
    <source>
        <dbReference type="ARBA" id="ARBA00032755"/>
    </source>
</evidence>
<evidence type="ECO:0000256" key="2">
    <source>
        <dbReference type="ARBA" id="ARBA00012515"/>
    </source>
</evidence>
<accession>A0A644TVD6</accession>
<dbReference type="HAMAP" id="MF_00114">
    <property type="entry name" value="DeoC_type1"/>
    <property type="match status" value="1"/>
</dbReference>
<dbReference type="EC" id="4.1.2.4" evidence="2"/>
<dbReference type="GO" id="GO:0016052">
    <property type="term" value="P:carbohydrate catabolic process"/>
    <property type="evidence" value="ECO:0007669"/>
    <property type="project" value="TreeGrafter"/>
</dbReference>
<proteinExistence type="inferred from homology"/>
<dbReference type="NCBIfam" id="TIGR00126">
    <property type="entry name" value="deoC"/>
    <property type="match status" value="1"/>
</dbReference>
<evidence type="ECO:0000256" key="4">
    <source>
        <dbReference type="ARBA" id="ARBA00023239"/>
    </source>
</evidence>
<dbReference type="InterPro" id="IPR028581">
    <property type="entry name" value="DeoC_typeI"/>
</dbReference>
<dbReference type="SMART" id="SM01133">
    <property type="entry name" value="DeoC"/>
    <property type="match status" value="1"/>
</dbReference>
<dbReference type="PANTHER" id="PTHR10889:SF1">
    <property type="entry name" value="DEOXYRIBOSE-PHOSPHATE ALDOLASE"/>
    <property type="match status" value="1"/>
</dbReference>
<evidence type="ECO:0000256" key="1">
    <source>
        <dbReference type="ARBA" id="ARBA00010936"/>
    </source>
</evidence>
<evidence type="ECO:0000313" key="8">
    <source>
        <dbReference type="EMBL" id="MPL70934.1"/>
    </source>
</evidence>